<reference evidence="6" key="1">
    <citation type="submission" date="2021-01" db="EMBL/GenBank/DDBJ databases">
        <title>Ramlibacter sp. strain AW1 16S ribosomal RNA gene Genome sequencing and assembly.</title>
        <authorList>
            <person name="Kang M."/>
        </authorList>
    </citation>
    <scope>NUCLEOTIDE SEQUENCE</scope>
    <source>
        <strain evidence="6">AW1</strain>
    </source>
</reference>
<dbReference type="EMBL" id="JAEQNA010000001">
    <property type="protein sequence ID" value="MBL0419042.1"/>
    <property type="molecule type" value="Genomic_DNA"/>
</dbReference>
<evidence type="ECO:0000256" key="2">
    <source>
        <dbReference type="ARBA" id="ARBA00023125"/>
    </source>
</evidence>
<dbReference type="Pfam" id="PF01614">
    <property type="entry name" value="IclR_C"/>
    <property type="match status" value="1"/>
</dbReference>
<keyword evidence="2" id="KW-0238">DNA-binding</keyword>
<accession>A0A936ZFP8</accession>
<organism evidence="6 7">
    <name type="scientific">Ramlibacter aurantiacus</name>
    <dbReference type="NCBI Taxonomy" id="2801330"/>
    <lineage>
        <taxon>Bacteria</taxon>
        <taxon>Pseudomonadati</taxon>
        <taxon>Pseudomonadota</taxon>
        <taxon>Betaproteobacteria</taxon>
        <taxon>Burkholderiales</taxon>
        <taxon>Comamonadaceae</taxon>
        <taxon>Ramlibacter</taxon>
    </lineage>
</organism>
<dbReference type="Pfam" id="PF09339">
    <property type="entry name" value="HTH_IclR"/>
    <property type="match status" value="1"/>
</dbReference>
<name>A0A936ZFP8_9BURK</name>
<dbReference type="PANTHER" id="PTHR30136:SF34">
    <property type="entry name" value="TRANSCRIPTIONAL REGULATOR"/>
    <property type="match status" value="1"/>
</dbReference>
<dbReference type="AlphaFoldDB" id="A0A936ZFP8"/>
<dbReference type="GO" id="GO:0045892">
    <property type="term" value="P:negative regulation of DNA-templated transcription"/>
    <property type="evidence" value="ECO:0007669"/>
    <property type="project" value="TreeGrafter"/>
</dbReference>
<evidence type="ECO:0000259" key="4">
    <source>
        <dbReference type="PROSITE" id="PS51077"/>
    </source>
</evidence>
<dbReference type="InterPro" id="IPR029016">
    <property type="entry name" value="GAF-like_dom_sf"/>
</dbReference>
<evidence type="ECO:0000256" key="3">
    <source>
        <dbReference type="ARBA" id="ARBA00023163"/>
    </source>
</evidence>
<dbReference type="InterPro" id="IPR014757">
    <property type="entry name" value="Tscrpt_reg_IclR_C"/>
</dbReference>
<dbReference type="SUPFAM" id="SSF55781">
    <property type="entry name" value="GAF domain-like"/>
    <property type="match status" value="1"/>
</dbReference>
<dbReference type="InterPro" id="IPR050707">
    <property type="entry name" value="HTH_MetabolicPath_Reg"/>
</dbReference>
<feature type="domain" description="IclR-ED" evidence="5">
    <location>
        <begin position="69"/>
        <end position="251"/>
    </location>
</feature>
<keyword evidence="7" id="KW-1185">Reference proteome</keyword>
<dbReference type="InterPro" id="IPR036390">
    <property type="entry name" value="WH_DNA-bd_sf"/>
</dbReference>
<keyword evidence="1" id="KW-0805">Transcription regulation</keyword>
<dbReference type="Gene3D" id="3.30.450.40">
    <property type="match status" value="1"/>
</dbReference>
<gene>
    <name evidence="6" type="ORF">JI739_01660</name>
</gene>
<feature type="domain" description="HTH iclR-type" evidence="4">
    <location>
        <begin position="8"/>
        <end position="68"/>
    </location>
</feature>
<dbReference type="RefSeq" id="WP_201682099.1">
    <property type="nucleotide sequence ID" value="NZ_JAEQNA010000001.1"/>
</dbReference>
<dbReference type="PANTHER" id="PTHR30136">
    <property type="entry name" value="HELIX-TURN-HELIX TRANSCRIPTIONAL REGULATOR, ICLR FAMILY"/>
    <property type="match status" value="1"/>
</dbReference>
<dbReference type="PROSITE" id="PS51077">
    <property type="entry name" value="HTH_ICLR"/>
    <property type="match status" value="1"/>
</dbReference>
<keyword evidence="3" id="KW-0804">Transcription</keyword>
<protein>
    <submittedName>
        <fullName evidence="6">Helix-turn-helix domain-containing protein</fullName>
    </submittedName>
</protein>
<evidence type="ECO:0000256" key="1">
    <source>
        <dbReference type="ARBA" id="ARBA00023015"/>
    </source>
</evidence>
<dbReference type="Proteomes" id="UP000613011">
    <property type="component" value="Unassembled WGS sequence"/>
</dbReference>
<sequence length="251" mass="26952">MINSKDFVESLDKGLAIIEAFDTADSRLTLSEVAARVGITRAAARRFLLTLSELGYARVDDRHFSLTPKVLVLSRSQLGGNATFQAVQALLNQLAAKTAESVSAAVMSGPDIVVVARATSPRPVSVHIAIGTRMPAFCTAMGRVLLGEMEEAAVQQLLKLSPPRKLSELTRVDSREIVMETRRSHARGYATSIGELDVGLNTLAVPVRTPQGADRLSIGLSVPAYRMSEQELVDTFLPELQATAARLANLG</sequence>
<proteinExistence type="predicted"/>
<evidence type="ECO:0000313" key="6">
    <source>
        <dbReference type="EMBL" id="MBL0419042.1"/>
    </source>
</evidence>
<dbReference type="InterPro" id="IPR005471">
    <property type="entry name" value="Tscrpt_reg_IclR_N"/>
</dbReference>
<dbReference type="GO" id="GO:0003700">
    <property type="term" value="F:DNA-binding transcription factor activity"/>
    <property type="evidence" value="ECO:0007669"/>
    <property type="project" value="TreeGrafter"/>
</dbReference>
<dbReference type="GO" id="GO:0003677">
    <property type="term" value="F:DNA binding"/>
    <property type="evidence" value="ECO:0007669"/>
    <property type="project" value="UniProtKB-KW"/>
</dbReference>
<dbReference type="SMART" id="SM00346">
    <property type="entry name" value="HTH_ICLR"/>
    <property type="match status" value="1"/>
</dbReference>
<dbReference type="Gene3D" id="1.10.10.10">
    <property type="entry name" value="Winged helix-like DNA-binding domain superfamily/Winged helix DNA-binding domain"/>
    <property type="match status" value="1"/>
</dbReference>
<evidence type="ECO:0000313" key="7">
    <source>
        <dbReference type="Proteomes" id="UP000613011"/>
    </source>
</evidence>
<dbReference type="InterPro" id="IPR036388">
    <property type="entry name" value="WH-like_DNA-bd_sf"/>
</dbReference>
<evidence type="ECO:0000259" key="5">
    <source>
        <dbReference type="PROSITE" id="PS51078"/>
    </source>
</evidence>
<comment type="caution">
    <text evidence="6">The sequence shown here is derived from an EMBL/GenBank/DDBJ whole genome shotgun (WGS) entry which is preliminary data.</text>
</comment>
<dbReference type="SUPFAM" id="SSF46785">
    <property type="entry name" value="Winged helix' DNA-binding domain"/>
    <property type="match status" value="1"/>
</dbReference>
<dbReference type="PROSITE" id="PS51078">
    <property type="entry name" value="ICLR_ED"/>
    <property type="match status" value="1"/>
</dbReference>